<name>A0ABS7C9E2_9BACL</name>
<dbReference type="SUPFAM" id="SSF55594">
    <property type="entry name" value="HPr-like"/>
    <property type="match status" value="1"/>
</dbReference>
<feature type="domain" description="HPr" evidence="1">
    <location>
        <begin position="11"/>
        <end position="87"/>
    </location>
</feature>
<evidence type="ECO:0000313" key="2">
    <source>
        <dbReference type="EMBL" id="MBW7457549.1"/>
    </source>
</evidence>
<accession>A0ABS7C9E2</accession>
<dbReference type="RefSeq" id="WP_210040025.1">
    <property type="nucleotide sequence ID" value="NZ_JBHLVU010000008.1"/>
</dbReference>
<dbReference type="InterPro" id="IPR000032">
    <property type="entry name" value="HPr-like"/>
</dbReference>
<sequence length="98" mass="10435">MNAATAIIANVTKNGGIHMSNNAAIVDISQTANKFRSSIVLQAENKYIDVKSILGLFTTLVGGHSYELHVHGPDADDAKAAMAEVFAKHSLDIKILSE</sequence>
<keyword evidence="3" id="KW-1185">Reference proteome</keyword>
<reference evidence="2 3" key="1">
    <citation type="submission" date="2021-07" db="EMBL/GenBank/DDBJ databases">
        <title>Paenibacillus radiodurans sp. nov., isolated from the southeastern edge of Tengger Desert.</title>
        <authorList>
            <person name="Zhang G."/>
        </authorList>
    </citation>
    <scope>NUCLEOTIDE SEQUENCE [LARGE SCALE GENOMIC DNA]</scope>
    <source>
        <strain evidence="2 3">CCM 7311</strain>
    </source>
</reference>
<organism evidence="2 3">
    <name type="scientific">Paenibacillus sepulcri</name>
    <dbReference type="NCBI Taxonomy" id="359917"/>
    <lineage>
        <taxon>Bacteria</taxon>
        <taxon>Bacillati</taxon>
        <taxon>Bacillota</taxon>
        <taxon>Bacilli</taxon>
        <taxon>Bacillales</taxon>
        <taxon>Paenibacillaceae</taxon>
        <taxon>Paenibacillus</taxon>
    </lineage>
</organism>
<protein>
    <submittedName>
        <fullName evidence="2">HPr family phosphocarrier protein</fullName>
    </submittedName>
</protein>
<dbReference type="Pfam" id="PF00381">
    <property type="entry name" value="PTS-HPr"/>
    <property type="match status" value="1"/>
</dbReference>
<dbReference type="EMBL" id="JAHZIK010000886">
    <property type="protein sequence ID" value="MBW7457549.1"/>
    <property type="molecule type" value="Genomic_DNA"/>
</dbReference>
<proteinExistence type="predicted"/>
<dbReference type="Gene3D" id="3.30.1340.10">
    <property type="entry name" value="HPr-like"/>
    <property type="match status" value="1"/>
</dbReference>
<comment type="caution">
    <text evidence="2">The sequence shown here is derived from an EMBL/GenBank/DDBJ whole genome shotgun (WGS) entry which is preliminary data.</text>
</comment>
<evidence type="ECO:0000313" key="3">
    <source>
        <dbReference type="Proteomes" id="UP001519887"/>
    </source>
</evidence>
<evidence type="ECO:0000259" key="1">
    <source>
        <dbReference type="Pfam" id="PF00381"/>
    </source>
</evidence>
<gene>
    <name evidence="2" type="ORF">K0U00_26245</name>
</gene>
<dbReference type="Proteomes" id="UP001519887">
    <property type="component" value="Unassembled WGS sequence"/>
</dbReference>
<dbReference type="InterPro" id="IPR035895">
    <property type="entry name" value="HPr-like_sf"/>
</dbReference>